<dbReference type="AlphaFoldDB" id="A0A448MZT1"/>
<feature type="transmembrane region" description="Helical" evidence="2">
    <location>
        <begin position="60"/>
        <end position="78"/>
    </location>
</feature>
<feature type="transmembrane region" description="Helical" evidence="2">
    <location>
        <begin position="165"/>
        <end position="185"/>
    </location>
</feature>
<feature type="compositionally biased region" description="Polar residues" evidence="1">
    <location>
        <begin position="515"/>
        <end position="524"/>
    </location>
</feature>
<dbReference type="Gene3D" id="3.10.620.30">
    <property type="match status" value="1"/>
</dbReference>
<keyword evidence="2" id="KW-1133">Transmembrane helix</keyword>
<dbReference type="Proteomes" id="UP000273044">
    <property type="component" value="Chromosome"/>
</dbReference>
<evidence type="ECO:0000313" key="4">
    <source>
        <dbReference type="EMBL" id="VEH70574.1"/>
    </source>
</evidence>
<dbReference type="RefSeq" id="WP_061786818.1">
    <property type="nucleotide sequence ID" value="NZ_CAUVFX010000001.1"/>
</dbReference>
<feature type="region of interest" description="Disordered" evidence="1">
    <location>
        <begin position="513"/>
        <end position="574"/>
    </location>
</feature>
<sequence>MRSRSSALLPLVISAAVALSMSSLGPLLTAPVLSLSLFLITGVPGLIAAAASLLRLGRSWPAVLAALSGTGLLIWLGTRATPGSTPLTGIPDLFTSGFQVLRESRPPMPDHPALGWLLLFMAFVLWLVSYVLAESLEQPAWVIAPLALPYSIAALVYPAELGVTGFLLVAGGYVAVLLTAGGPGLTGGGLGFQLARWIVGLIAATAATALTLGVTSVLPMGQKQPWLNNGIDKPIQLSDPTIELSRNLQRPSPVDVLTYRSSDQKPHYLRTTALTRLTTEGAQLESMRLRSSGIGGAYDAPGEKVDVDVSMRFPSQYLPAPFAVDGFDAPGKWGFDQNTLSVVATGDQGTDQTTNLDYRATSVIPDGSSSLPTARAGSDPAGGETLKVPEGISDGVRNLAAKIAGNAATDGAKAKAIEEYLTSDRFTYTLQAPSSTGVDAISAFLLNDRSGYCIHFATSMAVLARIEGIPSRVAVGFTGGVPDGDGYKVTTDNMHAWPELYFEGLGWVPFEPTKSIGSSNTGENPPQSSPSPDPSVPPSTGAESPEPQPTEPTPTLAPSPVPSPGDGAQGTGAESSGNWGWLLWGLPVLVLLASPAVARLLIRGWRLRGGQPPASAAAAAWRELAGTHRDLGREFPAGSPVEAAKTMESGLPAAAAAHLLEVAEVAQRSQFARETPPVDQLPGRVKLLVRELRNDTPAPRRLLAFLLPASLWRPRSAGGGKRGRKSR</sequence>
<feature type="transmembrane region" description="Helical" evidence="2">
    <location>
        <begin position="197"/>
        <end position="218"/>
    </location>
</feature>
<evidence type="ECO:0000313" key="5">
    <source>
        <dbReference type="Proteomes" id="UP000273044"/>
    </source>
</evidence>
<dbReference type="EMBL" id="LR134406">
    <property type="protein sequence ID" value="VEH70574.1"/>
    <property type="molecule type" value="Genomic_DNA"/>
</dbReference>
<keyword evidence="2" id="KW-0472">Membrane</keyword>
<dbReference type="SMART" id="SM00460">
    <property type="entry name" value="TGc"/>
    <property type="match status" value="1"/>
</dbReference>
<keyword evidence="2" id="KW-0812">Transmembrane</keyword>
<evidence type="ECO:0000259" key="3">
    <source>
        <dbReference type="SMART" id="SM00460"/>
    </source>
</evidence>
<dbReference type="PANTHER" id="PTHR42736">
    <property type="entry name" value="PROTEIN-GLUTAMINE GAMMA-GLUTAMYLTRANSFERASE"/>
    <property type="match status" value="1"/>
</dbReference>
<dbReference type="InterPro" id="IPR038765">
    <property type="entry name" value="Papain-like_cys_pep_sf"/>
</dbReference>
<dbReference type="GeneID" id="64407330"/>
<feature type="transmembrane region" description="Helical" evidence="2">
    <location>
        <begin position="113"/>
        <end position="133"/>
    </location>
</feature>
<gene>
    <name evidence="4" type="ORF">NCTC12967_01876</name>
</gene>
<feature type="compositionally biased region" description="Pro residues" evidence="1">
    <location>
        <begin position="527"/>
        <end position="537"/>
    </location>
</feature>
<evidence type="ECO:0000256" key="1">
    <source>
        <dbReference type="SAM" id="MobiDB-lite"/>
    </source>
</evidence>
<accession>A0A448MZT1</accession>
<feature type="transmembrane region" description="Helical" evidence="2">
    <location>
        <begin position="581"/>
        <end position="602"/>
    </location>
</feature>
<feature type="transmembrane region" description="Helical" evidence="2">
    <location>
        <begin position="140"/>
        <end position="159"/>
    </location>
</feature>
<keyword evidence="5" id="KW-1185">Reference proteome</keyword>
<feature type="domain" description="Transglutaminase-like" evidence="3">
    <location>
        <begin position="445"/>
        <end position="514"/>
    </location>
</feature>
<dbReference type="InterPro" id="IPR002931">
    <property type="entry name" value="Transglutaminase-like"/>
</dbReference>
<protein>
    <submittedName>
        <fullName evidence="4">Transglutaminase-like superfamily</fullName>
    </submittedName>
</protein>
<dbReference type="Pfam" id="PF01841">
    <property type="entry name" value="Transglut_core"/>
    <property type="match status" value="1"/>
</dbReference>
<organism evidence="4 5">
    <name type="scientific">Arachnia propionica</name>
    <dbReference type="NCBI Taxonomy" id="1750"/>
    <lineage>
        <taxon>Bacteria</taxon>
        <taxon>Bacillati</taxon>
        <taxon>Actinomycetota</taxon>
        <taxon>Actinomycetes</taxon>
        <taxon>Propionibacteriales</taxon>
        <taxon>Propionibacteriaceae</taxon>
        <taxon>Arachnia</taxon>
    </lineage>
</organism>
<dbReference type="InterPro" id="IPR052901">
    <property type="entry name" value="Bact_TGase-like"/>
</dbReference>
<dbReference type="SUPFAM" id="SSF54001">
    <property type="entry name" value="Cysteine proteinases"/>
    <property type="match status" value="1"/>
</dbReference>
<name>A0A448MZT1_9ACTN</name>
<reference evidence="4 5" key="1">
    <citation type="submission" date="2018-12" db="EMBL/GenBank/DDBJ databases">
        <authorList>
            <consortium name="Pathogen Informatics"/>
        </authorList>
    </citation>
    <scope>NUCLEOTIDE SEQUENCE [LARGE SCALE GENOMIC DNA]</scope>
    <source>
        <strain evidence="4 5">NCTC12967</strain>
    </source>
</reference>
<feature type="compositionally biased region" description="Pro residues" evidence="1">
    <location>
        <begin position="546"/>
        <end position="563"/>
    </location>
</feature>
<proteinExistence type="predicted"/>
<evidence type="ECO:0000256" key="2">
    <source>
        <dbReference type="SAM" id="Phobius"/>
    </source>
</evidence>
<dbReference type="Pfam" id="PF11992">
    <property type="entry name" value="TgpA_N"/>
    <property type="match status" value="1"/>
</dbReference>
<feature type="transmembrane region" description="Helical" evidence="2">
    <location>
        <begin position="32"/>
        <end position="53"/>
    </location>
</feature>
<dbReference type="PANTHER" id="PTHR42736:SF1">
    <property type="entry name" value="PROTEIN-GLUTAMINE GAMMA-GLUTAMYLTRANSFERASE"/>
    <property type="match status" value="1"/>
</dbReference>
<dbReference type="InterPro" id="IPR021878">
    <property type="entry name" value="TgpA_N"/>
</dbReference>